<comment type="caution">
    <text evidence="2">The sequence shown here is derived from an EMBL/GenBank/DDBJ whole genome shotgun (WGS) entry which is preliminary data.</text>
</comment>
<accession>A0ABV7VRL6</accession>
<feature type="transmembrane region" description="Helical" evidence="1">
    <location>
        <begin position="20"/>
        <end position="39"/>
    </location>
</feature>
<evidence type="ECO:0000313" key="2">
    <source>
        <dbReference type="EMBL" id="MFC3679757.1"/>
    </source>
</evidence>
<evidence type="ECO:0000313" key="3">
    <source>
        <dbReference type="Proteomes" id="UP001595722"/>
    </source>
</evidence>
<protein>
    <submittedName>
        <fullName evidence="2">Uncharacterized protein</fullName>
    </submittedName>
</protein>
<dbReference type="Proteomes" id="UP001595722">
    <property type="component" value="Unassembled WGS sequence"/>
</dbReference>
<keyword evidence="1" id="KW-0472">Membrane</keyword>
<keyword evidence="1" id="KW-1133">Transmembrane helix</keyword>
<dbReference type="EMBL" id="JBHRYB010000005">
    <property type="protein sequence ID" value="MFC3679757.1"/>
    <property type="molecule type" value="Genomic_DNA"/>
</dbReference>
<sequence>MKKENSNLHIKPKADQHRSWQGALFLLAMIIGFPSLMIYLEFHGHDVGEVFALVVGFIMLGMFVFVFLGLLFALLPGLMYPLVLLAYPLIVLWQGLARFFGRRR</sequence>
<gene>
    <name evidence="2" type="ORF">ACFOMG_06490</name>
</gene>
<keyword evidence="1" id="KW-0812">Transmembrane</keyword>
<proteinExistence type="predicted"/>
<dbReference type="RefSeq" id="WP_376865528.1">
    <property type="nucleotide sequence ID" value="NZ_JBHRYB010000005.1"/>
</dbReference>
<reference evidence="3" key="1">
    <citation type="journal article" date="2019" name="Int. J. Syst. Evol. Microbiol.">
        <title>The Global Catalogue of Microorganisms (GCM) 10K type strain sequencing project: providing services to taxonomists for standard genome sequencing and annotation.</title>
        <authorList>
            <consortium name="The Broad Institute Genomics Platform"/>
            <consortium name="The Broad Institute Genome Sequencing Center for Infectious Disease"/>
            <person name="Wu L."/>
            <person name="Ma J."/>
        </authorList>
    </citation>
    <scope>NUCLEOTIDE SEQUENCE [LARGE SCALE GENOMIC DNA]</scope>
    <source>
        <strain evidence="3">KCTC 42424</strain>
    </source>
</reference>
<evidence type="ECO:0000256" key="1">
    <source>
        <dbReference type="SAM" id="Phobius"/>
    </source>
</evidence>
<feature type="transmembrane region" description="Helical" evidence="1">
    <location>
        <begin position="78"/>
        <end position="100"/>
    </location>
</feature>
<organism evidence="2 3">
    <name type="scientific">Bacterioplanoides pacificum</name>
    <dbReference type="NCBI Taxonomy" id="1171596"/>
    <lineage>
        <taxon>Bacteria</taxon>
        <taxon>Pseudomonadati</taxon>
        <taxon>Pseudomonadota</taxon>
        <taxon>Gammaproteobacteria</taxon>
        <taxon>Oceanospirillales</taxon>
        <taxon>Oceanospirillaceae</taxon>
        <taxon>Bacterioplanoides</taxon>
    </lineage>
</organism>
<feature type="transmembrane region" description="Helical" evidence="1">
    <location>
        <begin position="51"/>
        <end position="72"/>
    </location>
</feature>
<name>A0ABV7VRL6_9GAMM</name>
<keyword evidence="3" id="KW-1185">Reference proteome</keyword>